<sequence length="79" mass="8934">MKSALIFLLTISNYLILAQINTENNEEMKRRVLNLLNEQQQVIKVQQSPNVGADLLESPTSLLCPPCTIPTFKCVEVKF</sequence>
<dbReference type="EMBL" id="CAVMJV010000021">
    <property type="protein sequence ID" value="CAK5070852.1"/>
    <property type="molecule type" value="Genomic_DNA"/>
</dbReference>
<proteinExistence type="predicted"/>
<evidence type="ECO:0000313" key="1">
    <source>
        <dbReference type="EMBL" id="CAK5070852.1"/>
    </source>
</evidence>
<reference evidence="1" key="1">
    <citation type="submission" date="2023-11" db="EMBL/GenBank/DDBJ databases">
        <authorList>
            <person name="Poullet M."/>
        </authorList>
    </citation>
    <scope>NUCLEOTIDE SEQUENCE</scope>
    <source>
        <strain evidence="1">E1834</strain>
    </source>
</reference>
<gene>
    <name evidence="1" type="ORF">MENTE1834_LOCUS18761</name>
</gene>
<organism evidence="1 2">
    <name type="scientific">Meloidogyne enterolobii</name>
    <name type="common">Root-knot nematode worm</name>
    <name type="synonym">Meloidogyne mayaguensis</name>
    <dbReference type="NCBI Taxonomy" id="390850"/>
    <lineage>
        <taxon>Eukaryota</taxon>
        <taxon>Metazoa</taxon>
        <taxon>Ecdysozoa</taxon>
        <taxon>Nematoda</taxon>
        <taxon>Chromadorea</taxon>
        <taxon>Rhabditida</taxon>
        <taxon>Tylenchina</taxon>
        <taxon>Tylenchomorpha</taxon>
        <taxon>Tylenchoidea</taxon>
        <taxon>Meloidogynidae</taxon>
        <taxon>Meloidogyninae</taxon>
        <taxon>Meloidogyne</taxon>
    </lineage>
</organism>
<comment type="caution">
    <text evidence="1">The sequence shown here is derived from an EMBL/GenBank/DDBJ whole genome shotgun (WGS) entry which is preliminary data.</text>
</comment>
<dbReference type="Proteomes" id="UP001497535">
    <property type="component" value="Unassembled WGS sequence"/>
</dbReference>
<accession>A0ACB0YZN0</accession>
<name>A0ACB0YZN0_MELEN</name>
<evidence type="ECO:0000313" key="2">
    <source>
        <dbReference type="Proteomes" id="UP001497535"/>
    </source>
</evidence>
<protein>
    <submittedName>
        <fullName evidence="1">Uncharacterized protein</fullName>
    </submittedName>
</protein>
<keyword evidence="2" id="KW-1185">Reference proteome</keyword>